<organism evidence="1 2">
    <name type="scientific">Aspergillus fumigatiaffinis</name>
    <dbReference type="NCBI Taxonomy" id="340414"/>
    <lineage>
        <taxon>Eukaryota</taxon>
        <taxon>Fungi</taxon>
        <taxon>Dikarya</taxon>
        <taxon>Ascomycota</taxon>
        <taxon>Pezizomycotina</taxon>
        <taxon>Eurotiomycetes</taxon>
        <taxon>Eurotiomycetidae</taxon>
        <taxon>Eurotiales</taxon>
        <taxon>Aspergillaceae</taxon>
        <taxon>Aspergillus</taxon>
        <taxon>Aspergillus subgen. Fumigati</taxon>
    </lineage>
</organism>
<dbReference type="EMBL" id="JAAAPX010000009">
    <property type="protein sequence ID" value="KAF4243941.1"/>
    <property type="molecule type" value="Genomic_DNA"/>
</dbReference>
<reference evidence="1" key="2">
    <citation type="submission" date="2020-04" db="EMBL/GenBank/DDBJ databases">
        <authorList>
            <person name="Santos R.A.C."/>
            <person name="Steenwyk J.L."/>
            <person name="Rivero-Menendez O."/>
            <person name="Mead M.E."/>
            <person name="Silva L.P."/>
            <person name="Bastos R.W."/>
            <person name="Alastruey-Izquierdo A."/>
            <person name="Goldman G.H."/>
            <person name="Rokas A."/>
        </authorList>
    </citation>
    <scope>NUCLEOTIDE SEQUENCE</scope>
    <source>
        <strain evidence="1">CNM-CM6805</strain>
    </source>
</reference>
<gene>
    <name evidence="1" type="ORF">CNMCM6805_010452</name>
</gene>
<reference evidence="1" key="1">
    <citation type="journal article" date="2020" name="bioRxiv">
        <title>Genomic and phenotypic heterogeneity of clinical isolates of the human pathogens Aspergillus fumigatus, Aspergillus lentulus and Aspergillus fumigatiaffinis.</title>
        <authorList>
            <person name="dos Santos R.A.C."/>
            <person name="Steenwyk J.L."/>
            <person name="Rivero-Menendez O."/>
            <person name="Mead M.E."/>
            <person name="Silva L.P."/>
            <person name="Bastos R.W."/>
            <person name="Alastruey-Izquierdo A."/>
            <person name="Goldman G.H."/>
            <person name="Rokas A."/>
        </authorList>
    </citation>
    <scope>NUCLEOTIDE SEQUENCE</scope>
    <source>
        <strain evidence="1">CNM-CM6805</strain>
    </source>
</reference>
<dbReference type="AlphaFoldDB" id="A0A8H4MFV0"/>
<name>A0A8H4MFV0_9EURO</name>
<accession>A0A8H4MFV0</accession>
<sequence>MELEYFPKSVWVGKRINFPDAGSSWTLREKLTEHSYRLSKKDADEYETTPSAGATFKCQNLENPAQEALMKIHIQVPYSGTEFRPSSVRGTQASANIPEDLEEYIEALRRLRDCKFTPNLLEHKVDVQEEDGLVPRGWSVYLLATAVPGIPLAIEGSRYEYENQLTFLVPDGEFWKNLDRPTRDEIRTQFEAAYNDITAKGVLCGLATLRDIYWDSSTNTLTINTQFEPFGDKYVTKSPTPWSTQYFGVYGLALRPQSLRFPYDPTMTVPQLEKIGWRF</sequence>
<dbReference type="Proteomes" id="UP000653565">
    <property type="component" value="Unassembled WGS sequence"/>
</dbReference>
<evidence type="ECO:0000313" key="2">
    <source>
        <dbReference type="Proteomes" id="UP000653565"/>
    </source>
</evidence>
<comment type="caution">
    <text evidence="1">The sequence shown here is derived from an EMBL/GenBank/DDBJ whole genome shotgun (WGS) entry which is preliminary data.</text>
</comment>
<proteinExistence type="predicted"/>
<evidence type="ECO:0000313" key="1">
    <source>
        <dbReference type="EMBL" id="KAF4243941.1"/>
    </source>
</evidence>
<protein>
    <submittedName>
        <fullName evidence="1">Uncharacterized protein</fullName>
    </submittedName>
</protein>
<keyword evidence="2" id="KW-1185">Reference proteome</keyword>